<dbReference type="EMBL" id="CP104214">
    <property type="protein sequence ID" value="UWX69462.1"/>
    <property type="molecule type" value="Genomic_DNA"/>
</dbReference>
<dbReference type="KEGG" id="bgo:BM43_583"/>
<evidence type="ECO:0000313" key="3">
    <source>
        <dbReference type="EMBL" id="PEH37261.1"/>
    </source>
</evidence>
<reference evidence="2 5" key="1">
    <citation type="submission" date="2014-04" db="EMBL/GenBank/DDBJ databases">
        <authorList>
            <person name="Bishop-Lilly K.A."/>
            <person name="Broomall S.M."/>
            <person name="Chain P.S."/>
            <person name="Chertkov O."/>
            <person name="Coyne S.R."/>
            <person name="Daligault H.E."/>
            <person name="Davenport K.W."/>
            <person name="Erkkila T."/>
            <person name="Frey K.G."/>
            <person name="Gibbons H.S."/>
            <person name="Gu W."/>
            <person name="Jaissle J."/>
            <person name="Johnson S.L."/>
            <person name="Koroleva G.I."/>
            <person name="Ladner J.T."/>
            <person name="Lo C.-C."/>
            <person name="Minogue T.D."/>
            <person name="Munk C."/>
            <person name="Palacios G.F."/>
            <person name="Redden C.L."/>
            <person name="Rosenzweig C.N."/>
            <person name="Scholz M.B."/>
            <person name="Teshima H."/>
            <person name="Xu Y."/>
        </authorList>
    </citation>
    <scope>NUCLEOTIDE SEQUENCE [LARGE SCALE GENOMIC DNA]</scope>
    <source>
        <strain evidence="2">Gladioli</strain>
        <strain evidence="5">gladioli</strain>
    </source>
</reference>
<proteinExistence type="predicted"/>
<reference evidence="4" key="4">
    <citation type="submission" date="2022-09" db="EMBL/GenBank/DDBJ databases">
        <title>Genomic of Burkholderia gladioli.</title>
        <authorList>
            <person name="Wu H."/>
        </authorList>
    </citation>
    <scope>NUCLEOTIDE SEQUENCE</scope>
    <source>
        <strain evidence="4">ZN-S4</strain>
    </source>
</reference>
<reference evidence="6" key="3">
    <citation type="submission" date="2017-09" db="EMBL/GenBank/DDBJ databases">
        <title>FDA dAtabase for Regulatory Grade micrObial Sequences (FDA-ARGOS): Supporting development and validation of Infectious Disease Dx tests.</title>
        <authorList>
            <person name="Minogue T."/>
            <person name="Wolcott M."/>
            <person name="Wasieloski L."/>
            <person name="Aguilar W."/>
            <person name="Moore D."/>
            <person name="Tallon L."/>
            <person name="Sadzewicz L."/>
            <person name="Ott S."/>
            <person name="Zhao X."/>
            <person name="Nagaraj S."/>
            <person name="Vavikolanu K."/>
            <person name="Aluvathingal J."/>
            <person name="Nadendla S."/>
            <person name="Sichtig H."/>
        </authorList>
    </citation>
    <scope>NUCLEOTIDE SEQUENCE [LARGE SCALE GENOMIC DNA]</scope>
    <source>
        <strain evidence="6">FDAARGOS_390</strain>
    </source>
</reference>
<dbReference type="RefSeq" id="WP_025096578.1">
    <property type="nucleotide sequence ID" value="NZ_CADEPO010000014.1"/>
</dbReference>
<sequence length="70" mass="7816">MPTESDKPKRRPSTRTQNLIAIVAGVTTFLIGAGWVIHSYIVDREAPYFAIPLVFSVPVIVAVTIRSFWD</sequence>
<feature type="transmembrane region" description="Helical" evidence="1">
    <location>
        <begin position="48"/>
        <end position="69"/>
    </location>
</feature>
<keyword evidence="1" id="KW-1133">Transmembrane helix</keyword>
<evidence type="ECO:0000313" key="6">
    <source>
        <dbReference type="Proteomes" id="UP000220629"/>
    </source>
</evidence>
<feature type="transmembrane region" description="Helical" evidence="1">
    <location>
        <begin position="20"/>
        <end position="42"/>
    </location>
</feature>
<dbReference type="OrthoDB" id="9104301at2"/>
<keyword evidence="1" id="KW-0472">Membrane</keyword>
<protein>
    <submittedName>
        <fullName evidence="2">Membrane protein</fullName>
    </submittedName>
</protein>
<dbReference type="GO" id="GO:0045277">
    <property type="term" value="C:respiratory chain complex IV"/>
    <property type="evidence" value="ECO:0007669"/>
    <property type="project" value="InterPro"/>
</dbReference>
<dbReference type="EMBL" id="PDDY01000004">
    <property type="protein sequence ID" value="PEH37261.1"/>
    <property type="molecule type" value="Genomic_DNA"/>
</dbReference>
<evidence type="ECO:0000313" key="4">
    <source>
        <dbReference type="EMBL" id="UWX69462.1"/>
    </source>
</evidence>
<organism evidence="3 6">
    <name type="scientific">Burkholderia gladioli</name>
    <name type="common">Pseudomonas marginata</name>
    <name type="synonym">Phytomonas marginata</name>
    <dbReference type="NCBI Taxonomy" id="28095"/>
    <lineage>
        <taxon>Bacteria</taxon>
        <taxon>Pseudomonadati</taxon>
        <taxon>Pseudomonadota</taxon>
        <taxon>Betaproteobacteria</taxon>
        <taxon>Burkholderiales</taxon>
        <taxon>Burkholderiaceae</taxon>
        <taxon>Burkholderia</taxon>
    </lineage>
</organism>
<dbReference type="Proteomes" id="UP001059745">
    <property type="component" value="Chromosome 1"/>
</dbReference>
<dbReference type="EMBL" id="JPGG01000015">
    <property type="protein sequence ID" value="KGC17197.1"/>
    <property type="molecule type" value="Genomic_DNA"/>
</dbReference>
<evidence type="ECO:0000313" key="2">
    <source>
        <dbReference type="EMBL" id="KGC17197.1"/>
    </source>
</evidence>
<keyword evidence="1" id="KW-0812">Transmembrane</keyword>
<dbReference type="InterPro" id="IPR036548">
    <property type="entry name" value="Cyt_c_oxidase_su8_sf"/>
</dbReference>
<dbReference type="GeneID" id="66458786"/>
<dbReference type="Proteomes" id="UP000220629">
    <property type="component" value="Unassembled WGS sequence"/>
</dbReference>
<dbReference type="SUPFAM" id="SSF81431">
    <property type="entry name" value="Mitochondrial cytochrome c oxidase subunit VIIIb (aka IX)"/>
    <property type="match status" value="1"/>
</dbReference>
<reference evidence="3" key="2">
    <citation type="submission" date="2017-09" db="EMBL/GenBank/DDBJ databases">
        <title>FDA dAtabase for Regulatory Grade micrObial Sequences (FDA-ARGOS): Supporting development and validation of Infectious Disease Dx tests.</title>
        <authorList>
            <person name="Minogue T."/>
            <person name="Wolcott M."/>
            <person name="Wasieloski L."/>
            <person name="Aguilar W."/>
            <person name="Moore D."/>
            <person name="Tallon L.J."/>
            <person name="Sadzewicz L."/>
            <person name="Ott S."/>
            <person name="Zhao X."/>
            <person name="Nagaraj S."/>
            <person name="Vavikolanu K."/>
            <person name="Aluvathingal J."/>
            <person name="Nadendla S."/>
            <person name="Sichtig H."/>
        </authorList>
    </citation>
    <scope>NUCLEOTIDE SEQUENCE</scope>
    <source>
        <strain evidence="3">FDAARGOS_390</strain>
    </source>
</reference>
<evidence type="ECO:0000256" key="1">
    <source>
        <dbReference type="SAM" id="Phobius"/>
    </source>
</evidence>
<evidence type="ECO:0000313" key="5">
    <source>
        <dbReference type="Proteomes" id="UP000029590"/>
    </source>
</evidence>
<accession>A0A095GIQ2</accession>
<accession>A0A095XCC6</accession>
<gene>
    <name evidence="3" type="ORF">CRM94_22170</name>
    <name evidence="2" type="ORF">DM48_5061</name>
    <name evidence="4" type="ORF">NYZ96_14810</name>
</gene>
<dbReference type="AlphaFoldDB" id="A0A095XCC6"/>
<name>A0A095XCC6_BURGA</name>
<dbReference type="Proteomes" id="UP000029590">
    <property type="component" value="Unassembled WGS sequence"/>
</dbReference>